<feature type="region of interest" description="Disordered" evidence="2">
    <location>
        <begin position="852"/>
        <end position="882"/>
    </location>
</feature>
<feature type="compositionally biased region" description="Acidic residues" evidence="2">
    <location>
        <begin position="867"/>
        <end position="882"/>
    </location>
</feature>
<dbReference type="SMART" id="SM00671">
    <property type="entry name" value="SEL1"/>
    <property type="match status" value="11"/>
</dbReference>
<keyword evidence="3" id="KW-0812">Transmembrane</keyword>
<keyword evidence="3" id="KW-0472">Membrane</keyword>
<feature type="region of interest" description="Disordered" evidence="2">
    <location>
        <begin position="23"/>
        <end position="48"/>
    </location>
</feature>
<feature type="chain" id="PRO_5040420265" evidence="4">
    <location>
        <begin position="20"/>
        <end position="910"/>
    </location>
</feature>
<evidence type="ECO:0000256" key="3">
    <source>
        <dbReference type="SAM" id="Phobius"/>
    </source>
</evidence>
<reference evidence="5" key="1">
    <citation type="journal article" date="2020" name="Phytopathology">
        <title>Genome sequence of the chestnut blight fungus Cryphonectria parasitica EP155: A fundamental resource for an archetypical invasive plant pathogen.</title>
        <authorList>
            <person name="Crouch J.A."/>
            <person name="Dawe A."/>
            <person name="Aerts A."/>
            <person name="Barry K."/>
            <person name="Churchill A.C.L."/>
            <person name="Grimwood J."/>
            <person name="Hillman B."/>
            <person name="Milgroom M.G."/>
            <person name="Pangilinan J."/>
            <person name="Smith M."/>
            <person name="Salamov A."/>
            <person name="Schmutz J."/>
            <person name="Yadav J."/>
            <person name="Grigoriev I.V."/>
            <person name="Nuss D."/>
        </authorList>
    </citation>
    <scope>NUCLEOTIDE SEQUENCE</scope>
    <source>
        <strain evidence="5">EP155</strain>
    </source>
</reference>
<dbReference type="SUPFAM" id="SSF81901">
    <property type="entry name" value="HCP-like"/>
    <property type="match status" value="3"/>
</dbReference>
<organism evidence="5 6">
    <name type="scientific">Cryphonectria parasitica (strain ATCC 38755 / EP155)</name>
    <dbReference type="NCBI Taxonomy" id="660469"/>
    <lineage>
        <taxon>Eukaryota</taxon>
        <taxon>Fungi</taxon>
        <taxon>Dikarya</taxon>
        <taxon>Ascomycota</taxon>
        <taxon>Pezizomycotina</taxon>
        <taxon>Sordariomycetes</taxon>
        <taxon>Sordariomycetidae</taxon>
        <taxon>Diaporthales</taxon>
        <taxon>Cryphonectriaceae</taxon>
        <taxon>Cryphonectria-Endothia species complex</taxon>
        <taxon>Cryphonectria</taxon>
    </lineage>
</organism>
<dbReference type="Gene3D" id="6.10.140.1020">
    <property type="match status" value="1"/>
</dbReference>
<dbReference type="InterPro" id="IPR050767">
    <property type="entry name" value="Sel1_AlgK"/>
</dbReference>
<name>A0A9P4Y1F5_CRYP1</name>
<dbReference type="Proteomes" id="UP000803844">
    <property type="component" value="Unassembled WGS sequence"/>
</dbReference>
<evidence type="ECO:0000313" key="5">
    <source>
        <dbReference type="EMBL" id="KAF3764400.1"/>
    </source>
</evidence>
<comment type="caution">
    <text evidence="5">The sequence shown here is derived from an EMBL/GenBank/DDBJ whole genome shotgun (WGS) entry which is preliminary data.</text>
</comment>
<keyword evidence="6" id="KW-1185">Reference proteome</keyword>
<dbReference type="Pfam" id="PF08238">
    <property type="entry name" value="Sel1"/>
    <property type="match status" value="11"/>
</dbReference>
<protein>
    <submittedName>
        <fullName evidence="5">HCP-like protein</fullName>
    </submittedName>
</protein>
<feature type="compositionally biased region" description="Low complexity" evidence="2">
    <location>
        <begin position="783"/>
        <end position="808"/>
    </location>
</feature>
<dbReference type="InterPro" id="IPR006597">
    <property type="entry name" value="Sel1-like"/>
</dbReference>
<dbReference type="RefSeq" id="XP_040775361.1">
    <property type="nucleotide sequence ID" value="XM_040918969.1"/>
</dbReference>
<feature type="compositionally biased region" description="Basic and acidic residues" evidence="2">
    <location>
        <begin position="853"/>
        <end position="866"/>
    </location>
</feature>
<evidence type="ECO:0000256" key="1">
    <source>
        <dbReference type="ARBA" id="ARBA00038101"/>
    </source>
</evidence>
<evidence type="ECO:0000256" key="4">
    <source>
        <dbReference type="SAM" id="SignalP"/>
    </source>
</evidence>
<dbReference type="PANTHER" id="PTHR11102">
    <property type="entry name" value="SEL-1-LIKE PROTEIN"/>
    <property type="match status" value="1"/>
</dbReference>
<comment type="similarity">
    <text evidence="1">Belongs to the sel-1 family.</text>
</comment>
<feature type="transmembrane region" description="Helical" evidence="3">
    <location>
        <begin position="748"/>
        <end position="768"/>
    </location>
</feature>
<evidence type="ECO:0000256" key="2">
    <source>
        <dbReference type="SAM" id="MobiDB-lite"/>
    </source>
</evidence>
<dbReference type="AlphaFoldDB" id="A0A9P4Y1F5"/>
<feature type="signal peptide" evidence="4">
    <location>
        <begin position="1"/>
        <end position="19"/>
    </location>
</feature>
<dbReference type="GO" id="GO:0005789">
    <property type="term" value="C:endoplasmic reticulum membrane"/>
    <property type="evidence" value="ECO:0007669"/>
    <property type="project" value="TreeGrafter"/>
</dbReference>
<keyword evidence="3" id="KW-1133">Transmembrane helix</keyword>
<dbReference type="EMBL" id="MU032348">
    <property type="protein sequence ID" value="KAF3764400.1"/>
    <property type="molecule type" value="Genomic_DNA"/>
</dbReference>
<evidence type="ECO:0000313" key="6">
    <source>
        <dbReference type="Proteomes" id="UP000803844"/>
    </source>
</evidence>
<keyword evidence="4" id="KW-0732">Signal</keyword>
<feature type="region of interest" description="Disordered" evidence="2">
    <location>
        <begin position="777"/>
        <end position="834"/>
    </location>
</feature>
<proteinExistence type="inferred from homology"/>
<dbReference type="Gene3D" id="1.25.40.10">
    <property type="entry name" value="Tetratricopeptide repeat domain"/>
    <property type="match status" value="2"/>
</dbReference>
<gene>
    <name evidence="5" type="ORF">M406DRAFT_291470</name>
</gene>
<accession>A0A9P4Y1F5</accession>
<sequence>MRPLWSLLLLLQALSPVWAEHDKDQTVTTPPPDIIHSHGESSPPVREPGADHVDAAIAKLYEIHNPAHHKRRKKTGVLGLIGQLAWKALPSLRASTAPTEESGSNSKIVDARLVEAVRHLEVATHKNNSDALFLLAQMNYYGNYSHPRDFHKAFDYYQQLASLNGNSSALYMVGLMYSTGVGDAVPKDQARALLYYTFAAVRGHTRAEMTVASRHWTGVGTPKSCETAAKYYKRVADKVMDWYRSGPPGGMNWNREGYHIADDFGGTYGEGASVSSSGINAVRHHPNSDAYAAIEDIIEYLNLMSNKGDFKSSFNLGAIYYEGQRGLERNLKEAAKYFFMVTKMYWKNGRGDENHKPGLDKYAAKAAGYLGRMYMRGEGVQQDFDRAKFWFERGLERSDAQSQYCLGLMMLHGYGIPKSIARATDLFRSAAEQEYSLAQVQLGVLFLDRGMPEDVRIANDYFELAARYGSIEGQYYLAEMIYHGIGRDKACAQALVLYKTVAERAEPLVSSWTEANMAYEDGDYELALLAYLHAAEEGYESAQNNVAYLLDTRQSMLSDVLGIGEPKSPALNNPNLALVYYTRSSRQGNIDSLVKMGDYYLDGVGVDQDVDKAVKCYTGAAEYQQSAQALFNLGWMHENGVGLDQDFHLAKRYYDLALATNEEAYLPVKLSLLKLRARSYWNTFTHGRINSIQDEPETTKDWSLSEWINNFVQEEYYYYDDGLYDDIYDDTMPGGDDPHYHGVDDDEGLVDTVIIMGIAISLAFFVYYRQQRERALQARRQGDQQQQGGNAGGAAAPAPAPPAQDNGGFFPPAGDPNFANWAAGGPQQHEAHAASDAVIKDLDRQLETARQARRIEEASARRRPGEAEGEEEEKEDEEDESEFNMAEMLLSLNIDSSLLGYDEEEEKWID</sequence>
<dbReference type="PANTHER" id="PTHR11102:SF147">
    <property type="entry name" value="SEL1L ADAPTOR SUBUNIT OF ERAD E3 UBIQUITIN LIGASE"/>
    <property type="match status" value="1"/>
</dbReference>
<dbReference type="GO" id="GO:0036503">
    <property type="term" value="P:ERAD pathway"/>
    <property type="evidence" value="ECO:0007669"/>
    <property type="project" value="TreeGrafter"/>
</dbReference>
<dbReference type="GeneID" id="63836098"/>
<dbReference type="InterPro" id="IPR011990">
    <property type="entry name" value="TPR-like_helical_dom_sf"/>
</dbReference>
<dbReference type="OrthoDB" id="27934at2759"/>